<dbReference type="EMBL" id="CU466930">
    <property type="protein sequence ID" value="CAO80238.1"/>
    <property type="molecule type" value="Genomic_DNA"/>
</dbReference>
<organism evidence="3 4">
    <name type="scientific">Cloacimonas acidaminovorans (strain Evry)</name>
    <dbReference type="NCBI Taxonomy" id="459349"/>
    <lineage>
        <taxon>Bacteria</taxon>
        <taxon>Pseudomonadati</taxon>
        <taxon>Candidatus Cloacimonadota</taxon>
        <taxon>Candidatus Cloacimonadia</taxon>
        <taxon>Candidatus Cloacimonadales</taxon>
        <taxon>Candidatus Cloacimonadaceae</taxon>
        <taxon>Candidatus Cloacimonas</taxon>
    </lineage>
</organism>
<keyword evidence="1" id="KW-0802">TPR repeat</keyword>
<feature type="repeat" description="TPR" evidence="1">
    <location>
        <begin position="532"/>
        <end position="565"/>
    </location>
</feature>
<dbReference type="eggNOG" id="COG4235">
    <property type="taxonomic scope" value="Bacteria"/>
</dbReference>
<keyword evidence="2" id="KW-0732">Signal</keyword>
<dbReference type="InterPro" id="IPR019734">
    <property type="entry name" value="TPR_rpt"/>
</dbReference>
<reference evidence="3 4" key="1">
    <citation type="journal article" date="2008" name="J. Bacteriol.">
        <title>'Candidatus Cloacamonas acidaminovorans': genome sequence reconstruction provides a first glimpse of a new bacterial division.</title>
        <authorList>
            <person name="Pelletier E."/>
            <person name="Kreimeyer A."/>
            <person name="Bocs S."/>
            <person name="Rouy Z."/>
            <person name="Gyapay G."/>
            <person name="Chouari R."/>
            <person name="Riviere D."/>
            <person name="Ganesan A."/>
            <person name="Daegelen P."/>
            <person name="Sghir A."/>
            <person name="Cohen G.N."/>
            <person name="Medigue C."/>
            <person name="Weissenbach J."/>
            <person name="Le Paslier D."/>
        </authorList>
    </citation>
    <scope>NUCLEOTIDE SEQUENCE [LARGE SCALE GENOMIC DNA]</scope>
    <source>
        <strain evidence="4">Evry</strain>
    </source>
</reference>
<dbReference type="SUPFAM" id="SSF48452">
    <property type="entry name" value="TPR-like"/>
    <property type="match status" value="1"/>
</dbReference>
<dbReference type="HOGENOM" id="CLU_007251_3_0_0"/>
<gene>
    <name evidence="3" type="ordered locus">CLOAM0333</name>
</gene>
<dbReference type="STRING" id="459349.CLOAM0333"/>
<dbReference type="AlphaFoldDB" id="B0VJS0"/>
<dbReference type="KEGG" id="caci:CLOAM0333"/>
<dbReference type="Proteomes" id="UP000002019">
    <property type="component" value="Chromosome"/>
</dbReference>
<accession>B0VJS0</accession>
<feature type="signal peptide" evidence="2">
    <location>
        <begin position="1"/>
        <end position="25"/>
    </location>
</feature>
<dbReference type="OrthoDB" id="9766710at2"/>
<feature type="chain" id="PRO_5002758376" evidence="2">
    <location>
        <begin position="26"/>
        <end position="581"/>
    </location>
</feature>
<evidence type="ECO:0000313" key="4">
    <source>
        <dbReference type="Proteomes" id="UP000002019"/>
    </source>
</evidence>
<proteinExistence type="predicted"/>
<name>B0VJS0_CLOAI</name>
<evidence type="ECO:0000256" key="2">
    <source>
        <dbReference type="SAM" id="SignalP"/>
    </source>
</evidence>
<sequence length="581" mass="67252">MKTILSCKQLLLWLAFFLLLLSACAGPQTTTQRTIIDNSQPNIPSLYYYISASLKHYEGDFLTADNYYHLALEQDFRSYQIKKQILINSAFAFLSKQQDAEITIRQFDQARKEMMFDNDLLNTAYSVYSNANNEEGLAWVVSESVLYYPSTLSFLRKFYLDYSKNKKGDENLLELALKYADNNPEDIILTAKMYTLVNPKRSVSLLQEAYELEPKKETDNLLSEITLQYLGKEEALKKFGTYSYPEDKDRMLYFLQMANRNRRLEVVNTLSPILLNTGDSSLIGELAFSAYLEDKTDILQEISRFLLNKDADPLTDSKVVSFLFAEALFSEKLPEPSIYLDYFNSAQDVQDVILYAMLKRSMQAKSLEKETNILFSEEFVSAVQKRLPENVFSRYLKIASQIKSVEDEDFLQARAELCSYFLQKDLGELEDWTFLLQYYQNEGREEEKIATLRKAVHKFPDNPLFLNDLGYSLLDYPQFIVEGGFLIQRAVALDPTNPYYQDSLAWFYYLTANFSKAVEHITIPMQMKDAPGEISYHIGMILLANQQKEEAIKYFQSALEDDQTPIYQEKAKKALNELKTN</sequence>
<dbReference type="InterPro" id="IPR011990">
    <property type="entry name" value="TPR-like_helical_dom_sf"/>
</dbReference>
<evidence type="ECO:0000313" key="3">
    <source>
        <dbReference type="EMBL" id="CAO80238.1"/>
    </source>
</evidence>
<protein>
    <submittedName>
        <fullName evidence="3">Uncharacterized protein</fullName>
    </submittedName>
</protein>
<dbReference type="PROSITE" id="PS51257">
    <property type="entry name" value="PROKAR_LIPOPROTEIN"/>
    <property type="match status" value="1"/>
</dbReference>
<dbReference type="Gene3D" id="1.25.40.10">
    <property type="entry name" value="Tetratricopeptide repeat domain"/>
    <property type="match status" value="1"/>
</dbReference>
<keyword evidence="4" id="KW-1185">Reference proteome</keyword>
<evidence type="ECO:0000256" key="1">
    <source>
        <dbReference type="PROSITE-ProRule" id="PRU00339"/>
    </source>
</evidence>
<dbReference type="PROSITE" id="PS50005">
    <property type="entry name" value="TPR"/>
    <property type="match status" value="1"/>
</dbReference>
<dbReference type="RefSeq" id="WP_015424099.1">
    <property type="nucleotide sequence ID" value="NC_020449.1"/>
</dbReference>